<dbReference type="InterPro" id="IPR003594">
    <property type="entry name" value="HATPase_dom"/>
</dbReference>
<dbReference type="EMBL" id="PUFO01000066">
    <property type="protein sequence ID" value="TDG75472.1"/>
    <property type="molecule type" value="Genomic_DNA"/>
</dbReference>
<dbReference type="PROSITE" id="PS50109">
    <property type="entry name" value="HIS_KIN"/>
    <property type="match status" value="1"/>
</dbReference>
<evidence type="ECO:0000256" key="12">
    <source>
        <dbReference type="ARBA" id="ARBA00023012"/>
    </source>
</evidence>
<keyword evidence="8" id="KW-0547">Nucleotide-binding</keyword>
<dbReference type="InterPro" id="IPR050398">
    <property type="entry name" value="HssS/ArlS-like"/>
</dbReference>
<dbReference type="GO" id="GO:0000155">
    <property type="term" value="F:phosphorelay sensor kinase activity"/>
    <property type="evidence" value="ECO:0007669"/>
    <property type="project" value="InterPro"/>
</dbReference>
<dbReference type="CDD" id="cd00082">
    <property type="entry name" value="HisKA"/>
    <property type="match status" value="1"/>
</dbReference>
<evidence type="ECO:0000256" key="3">
    <source>
        <dbReference type="ARBA" id="ARBA00012438"/>
    </source>
</evidence>
<dbReference type="EC" id="2.7.13.3" evidence="3"/>
<dbReference type="InterPro" id="IPR036890">
    <property type="entry name" value="HATPase_C_sf"/>
</dbReference>
<keyword evidence="18" id="KW-1185">Reference proteome</keyword>
<evidence type="ECO:0000256" key="4">
    <source>
        <dbReference type="ARBA" id="ARBA00022475"/>
    </source>
</evidence>
<dbReference type="CDD" id="cd00075">
    <property type="entry name" value="HATPase"/>
    <property type="match status" value="1"/>
</dbReference>
<dbReference type="Pfam" id="PF00512">
    <property type="entry name" value="HisKA"/>
    <property type="match status" value="1"/>
</dbReference>
<evidence type="ECO:0000256" key="2">
    <source>
        <dbReference type="ARBA" id="ARBA00004651"/>
    </source>
</evidence>
<keyword evidence="9" id="KW-0418">Kinase</keyword>
<dbReference type="InterPro" id="IPR003660">
    <property type="entry name" value="HAMP_dom"/>
</dbReference>
<dbReference type="PANTHER" id="PTHR45528">
    <property type="entry name" value="SENSOR HISTIDINE KINASE CPXA"/>
    <property type="match status" value="1"/>
</dbReference>
<evidence type="ECO:0000256" key="14">
    <source>
        <dbReference type="SAM" id="Phobius"/>
    </source>
</evidence>
<feature type="domain" description="HAMP" evidence="16">
    <location>
        <begin position="89"/>
        <end position="141"/>
    </location>
</feature>
<dbReference type="SUPFAM" id="SSF55874">
    <property type="entry name" value="ATPase domain of HSP90 chaperone/DNA topoisomerase II/histidine kinase"/>
    <property type="match status" value="1"/>
</dbReference>
<evidence type="ECO:0000256" key="5">
    <source>
        <dbReference type="ARBA" id="ARBA00022553"/>
    </source>
</evidence>
<dbReference type="FunFam" id="1.10.287.130:FF:000001">
    <property type="entry name" value="Two-component sensor histidine kinase"/>
    <property type="match status" value="1"/>
</dbReference>
<dbReference type="InterPro" id="IPR003661">
    <property type="entry name" value="HisK_dim/P_dom"/>
</dbReference>
<dbReference type="SMART" id="SM00388">
    <property type="entry name" value="HisKA"/>
    <property type="match status" value="1"/>
</dbReference>
<dbReference type="Gene3D" id="1.10.287.130">
    <property type="match status" value="1"/>
</dbReference>
<comment type="caution">
    <text evidence="17">The sequence shown here is derived from an EMBL/GenBank/DDBJ whole genome shotgun (WGS) entry which is preliminary data.</text>
</comment>
<dbReference type="InterPro" id="IPR036097">
    <property type="entry name" value="HisK_dim/P_sf"/>
</dbReference>
<evidence type="ECO:0000256" key="8">
    <source>
        <dbReference type="ARBA" id="ARBA00022741"/>
    </source>
</evidence>
<dbReference type="SMART" id="SM00387">
    <property type="entry name" value="HATPase_c"/>
    <property type="match status" value="1"/>
</dbReference>
<evidence type="ECO:0000256" key="6">
    <source>
        <dbReference type="ARBA" id="ARBA00022679"/>
    </source>
</evidence>
<evidence type="ECO:0000313" key="18">
    <source>
        <dbReference type="Proteomes" id="UP000294854"/>
    </source>
</evidence>
<dbReference type="InterPro" id="IPR004358">
    <property type="entry name" value="Sig_transdc_His_kin-like_C"/>
</dbReference>
<keyword evidence="10" id="KW-0067">ATP-binding</keyword>
<proteinExistence type="predicted"/>
<feature type="domain" description="Histidine kinase" evidence="15">
    <location>
        <begin position="156"/>
        <end position="374"/>
    </location>
</feature>
<dbReference type="SUPFAM" id="SSF47384">
    <property type="entry name" value="Homodimeric domain of signal transducing histidine kinase"/>
    <property type="match status" value="1"/>
</dbReference>
<dbReference type="AlphaFoldDB" id="A0A4R5NLB3"/>
<dbReference type="Pfam" id="PF02518">
    <property type="entry name" value="HATPase_c"/>
    <property type="match status" value="1"/>
</dbReference>
<dbReference type="Gene3D" id="3.30.565.10">
    <property type="entry name" value="Histidine kinase-like ATPase, C-terminal domain"/>
    <property type="match status" value="1"/>
</dbReference>
<evidence type="ECO:0000259" key="16">
    <source>
        <dbReference type="PROSITE" id="PS50885"/>
    </source>
</evidence>
<evidence type="ECO:0000259" key="15">
    <source>
        <dbReference type="PROSITE" id="PS50109"/>
    </source>
</evidence>
<evidence type="ECO:0000256" key="9">
    <source>
        <dbReference type="ARBA" id="ARBA00022777"/>
    </source>
</evidence>
<reference evidence="17 18" key="1">
    <citation type="journal article" date="2019" name="Appl. Microbiol. Biotechnol.">
        <title>Uncovering carbohydrate metabolism through a genotype-phenotype association study of 56 lactic acid bacteria genomes.</title>
        <authorList>
            <person name="Buron-Moles G."/>
            <person name="Chailyan A."/>
            <person name="Dolejs I."/>
            <person name="Forster J."/>
            <person name="Miks M.H."/>
        </authorList>
    </citation>
    <scope>NUCLEOTIDE SEQUENCE [LARGE SCALE GENOMIC DNA]</scope>
    <source>
        <strain evidence="17 18">ATCC 49373</strain>
    </source>
</reference>
<keyword evidence="6" id="KW-0808">Transferase</keyword>
<dbReference type="PRINTS" id="PR00344">
    <property type="entry name" value="BCTRLSENSOR"/>
</dbReference>
<evidence type="ECO:0000313" key="17">
    <source>
        <dbReference type="EMBL" id="TDG75472.1"/>
    </source>
</evidence>
<evidence type="ECO:0000256" key="10">
    <source>
        <dbReference type="ARBA" id="ARBA00022840"/>
    </source>
</evidence>
<gene>
    <name evidence="17" type="ORF">C5L31_000346</name>
</gene>
<dbReference type="RefSeq" id="WP_010620228.1">
    <property type="nucleotide sequence ID" value="NZ_PUFO01000066.1"/>
</dbReference>
<evidence type="ECO:0000256" key="1">
    <source>
        <dbReference type="ARBA" id="ARBA00000085"/>
    </source>
</evidence>
<evidence type="ECO:0000256" key="7">
    <source>
        <dbReference type="ARBA" id="ARBA00022692"/>
    </source>
</evidence>
<protein>
    <recommendedName>
        <fullName evidence="3">histidine kinase</fullName>
        <ecNumber evidence="3">2.7.13.3</ecNumber>
    </recommendedName>
</protein>
<keyword evidence="11 14" id="KW-1133">Transmembrane helix</keyword>
<dbReference type="GO" id="GO:0005886">
    <property type="term" value="C:plasma membrane"/>
    <property type="evidence" value="ECO:0007669"/>
    <property type="project" value="UniProtKB-SubCell"/>
</dbReference>
<dbReference type="InterPro" id="IPR005467">
    <property type="entry name" value="His_kinase_dom"/>
</dbReference>
<evidence type="ECO:0000256" key="13">
    <source>
        <dbReference type="ARBA" id="ARBA00023136"/>
    </source>
</evidence>
<keyword evidence="13 14" id="KW-0472">Membrane</keyword>
<keyword evidence="12" id="KW-0902">Two-component regulatory system</keyword>
<dbReference type="FunFam" id="3.30.565.10:FF:000013">
    <property type="entry name" value="Two-component sensor histidine kinase"/>
    <property type="match status" value="1"/>
</dbReference>
<accession>A0A4R5NLB3</accession>
<name>A0A4R5NLB3_9LACO</name>
<keyword evidence="4" id="KW-1003">Cell membrane</keyword>
<comment type="subcellular location">
    <subcellularLocation>
        <location evidence="2">Cell membrane</location>
        <topology evidence="2">Multi-pass membrane protein</topology>
    </subcellularLocation>
</comment>
<dbReference type="STRING" id="1122149.FD44_GL001504"/>
<comment type="catalytic activity">
    <reaction evidence="1">
        <text>ATP + protein L-histidine = ADP + protein N-phospho-L-histidine.</text>
        <dbReference type="EC" id="2.7.13.3"/>
    </reaction>
</comment>
<evidence type="ECO:0000256" key="11">
    <source>
        <dbReference type="ARBA" id="ARBA00022989"/>
    </source>
</evidence>
<organism evidence="17 18">
    <name type="scientific">Secundilactobacillus malefermentans</name>
    <dbReference type="NCBI Taxonomy" id="176292"/>
    <lineage>
        <taxon>Bacteria</taxon>
        <taxon>Bacillati</taxon>
        <taxon>Bacillota</taxon>
        <taxon>Bacilli</taxon>
        <taxon>Lactobacillales</taxon>
        <taxon>Lactobacillaceae</taxon>
        <taxon>Secundilactobacillus</taxon>
    </lineage>
</organism>
<sequence length="397" mass="45311">MKLTGREKSELFFEGIVTVILLLLLNLSVLVIITQAIQLNPGLRDGIFIIKQSIVIGPDHFQLWSWENLFIGLMAILDVWVVYWRLMRRYRQMQLYHIIDELHYIAQGNFGHRIQFKVSSDIQHVVDSVNALVDSVLESMTEERDIERSKDELITNVSHDLRTPLTSIIGYLGLIEDKQYRSEADILKYTHTAFLKASQMKALVEDLFEYTKVQQAAAKVNFNQVDLSQMMEQISASFELEAEKQDKAIEVTCEESPLMIDADAEQLSRVFNNLISNALKYGDGGKHIYMIANRHNDKEIEIKVANDGPKIPKESLDHVFERFYRVEESRNKATGGTGLGLAITQSIVQLHHGSITVESTDKMTTFDIILPIRQAKVDSDEDEAVNKVNESLQKQLN</sequence>
<feature type="transmembrane region" description="Helical" evidence="14">
    <location>
        <begin position="12"/>
        <end position="37"/>
    </location>
</feature>
<keyword evidence="5" id="KW-0597">Phosphoprotein</keyword>
<keyword evidence="7 14" id="KW-0812">Transmembrane</keyword>
<dbReference type="PANTHER" id="PTHR45528:SF1">
    <property type="entry name" value="SENSOR HISTIDINE KINASE CPXA"/>
    <property type="match status" value="1"/>
</dbReference>
<dbReference type="Proteomes" id="UP000294854">
    <property type="component" value="Unassembled WGS sequence"/>
</dbReference>
<dbReference type="PROSITE" id="PS50885">
    <property type="entry name" value="HAMP"/>
    <property type="match status" value="1"/>
</dbReference>
<dbReference type="GO" id="GO:0005524">
    <property type="term" value="F:ATP binding"/>
    <property type="evidence" value="ECO:0007669"/>
    <property type="project" value="UniProtKB-KW"/>
</dbReference>
<dbReference type="OrthoDB" id="335833at2"/>
<feature type="transmembrane region" description="Helical" evidence="14">
    <location>
        <begin position="69"/>
        <end position="86"/>
    </location>
</feature>